<reference evidence="4" key="2">
    <citation type="submission" date="2019-09" db="UniProtKB">
        <authorList>
            <consortium name="WormBaseParasite"/>
        </authorList>
    </citation>
    <scope>IDENTIFICATION</scope>
</reference>
<dbReference type="Proteomes" id="UP000050761">
    <property type="component" value="Unassembled WGS sequence"/>
</dbReference>
<protein>
    <submittedName>
        <fullName evidence="4">Secreted protein</fullName>
    </submittedName>
</protein>
<evidence type="ECO:0000313" key="4">
    <source>
        <dbReference type="WBParaSite" id="HPBE_0002406101-mRNA-1"/>
    </source>
</evidence>
<dbReference type="EMBL" id="UZAH01035792">
    <property type="protein sequence ID" value="VDP42641.1"/>
    <property type="molecule type" value="Genomic_DNA"/>
</dbReference>
<gene>
    <name evidence="2" type="ORF">HPBE_LOCUS24060</name>
</gene>
<evidence type="ECO:0000313" key="3">
    <source>
        <dbReference type="Proteomes" id="UP000050761"/>
    </source>
</evidence>
<name>A0A183GMZ1_HELPZ</name>
<sequence length="84" mass="9310">MHFWTVLIALCFLFVALTEAQFPDPSCRPPACVAKRRRSVESVTGAHAAAKHQFHLDVSGELCEPFDFVFVSFTVHSNSAETAQ</sequence>
<dbReference type="AlphaFoldDB" id="A0A183GMZ1"/>
<keyword evidence="3" id="KW-1185">Reference proteome</keyword>
<reference evidence="2 3" key="1">
    <citation type="submission" date="2018-11" db="EMBL/GenBank/DDBJ databases">
        <authorList>
            <consortium name="Pathogen Informatics"/>
        </authorList>
    </citation>
    <scope>NUCLEOTIDE SEQUENCE [LARGE SCALE GENOMIC DNA]</scope>
</reference>
<organism evidence="3 4">
    <name type="scientific">Heligmosomoides polygyrus</name>
    <name type="common">Parasitic roundworm</name>
    <dbReference type="NCBI Taxonomy" id="6339"/>
    <lineage>
        <taxon>Eukaryota</taxon>
        <taxon>Metazoa</taxon>
        <taxon>Ecdysozoa</taxon>
        <taxon>Nematoda</taxon>
        <taxon>Chromadorea</taxon>
        <taxon>Rhabditida</taxon>
        <taxon>Rhabditina</taxon>
        <taxon>Rhabditomorpha</taxon>
        <taxon>Strongyloidea</taxon>
        <taxon>Heligmosomidae</taxon>
        <taxon>Heligmosomoides</taxon>
    </lineage>
</organism>
<dbReference type="WBParaSite" id="HPBE_0002406101-mRNA-1">
    <property type="protein sequence ID" value="HPBE_0002406101-mRNA-1"/>
    <property type="gene ID" value="HPBE_0002406101"/>
</dbReference>
<feature type="signal peptide" evidence="1">
    <location>
        <begin position="1"/>
        <end position="20"/>
    </location>
</feature>
<proteinExistence type="predicted"/>
<accession>A0A183GMZ1</accession>
<evidence type="ECO:0000256" key="1">
    <source>
        <dbReference type="SAM" id="SignalP"/>
    </source>
</evidence>
<keyword evidence="1" id="KW-0732">Signal</keyword>
<feature type="chain" id="PRO_5044552150" evidence="1">
    <location>
        <begin position="21"/>
        <end position="84"/>
    </location>
</feature>
<accession>A0A3P8DGB0</accession>
<evidence type="ECO:0000313" key="2">
    <source>
        <dbReference type="EMBL" id="VDP42641.1"/>
    </source>
</evidence>